<evidence type="ECO:0000256" key="5">
    <source>
        <dbReference type="ARBA" id="ARBA00023002"/>
    </source>
</evidence>
<proteinExistence type="inferred from homology"/>
<keyword evidence="3" id="KW-0349">Heme</keyword>
<keyword evidence="4" id="KW-0479">Metal-binding</keyword>
<organism evidence="9 10">
    <name type="scientific">Pseudocercospora musae</name>
    <dbReference type="NCBI Taxonomy" id="113226"/>
    <lineage>
        <taxon>Eukaryota</taxon>
        <taxon>Fungi</taxon>
        <taxon>Dikarya</taxon>
        <taxon>Ascomycota</taxon>
        <taxon>Pezizomycotina</taxon>
        <taxon>Dothideomycetes</taxon>
        <taxon>Dothideomycetidae</taxon>
        <taxon>Mycosphaerellales</taxon>
        <taxon>Mycosphaerellaceae</taxon>
        <taxon>Pseudocercospora</taxon>
    </lineage>
</organism>
<dbReference type="AlphaFoldDB" id="A0A139IEW1"/>
<dbReference type="Gene3D" id="1.10.489.10">
    <property type="entry name" value="Chloroperoxidase-like"/>
    <property type="match status" value="1"/>
</dbReference>
<keyword evidence="6" id="KW-0408">Iron</keyword>
<evidence type="ECO:0000256" key="3">
    <source>
        <dbReference type="ARBA" id="ARBA00022617"/>
    </source>
</evidence>
<dbReference type="GO" id="GO:0004601">
    <property type="term" value="F:peroxidase activity"/>
    <property type="evidence" value="ECO:0007669"/>
    <property type="project" value="UniProtKB-KW"/>
</dbReference>
<dbReference type="SUPFAM" id="SSF47571">
    <property type="entry name" value="Cloroperoxidase"/>
    <property type="match status" value="1"/>
</dbReference>
<comment type="similarity">
    <text evidence="7">Belongs to the chloroperoxidase family.</text>
</comment>
<reference evidence="9 10" key="1">
    <citation type="submission" date="2015-07" db="EMBL/GenBank/DDBJ databases">
        <title>Comparative genomics of the Sigatoka disease complex on banana suggests a link between parallel evolutionary changes in Pseudocercospora fijiensis and Pseudocercospora eumusae and increased virulence on the banana host.</title>
        <authorList>
            <person name="Chang T.-C."/>
            <person name="Salvucci A."/>
            <person name="Crous P.W."/>
            <person name="Stergiopoulos I."/>
        </authorList>
    </citation>
    <scope>NUCLEOTIDE SEQUENCE [LARGE SCALE GENOMIC DNA]</scope>
    <source>
        <strain evidence="9 10">CBS 116634</strain>
    </source>
</reference>
<evidence type="ECO:0000256" key="2">
    <source>
        <dbReference type="ARBA" id="ARBA00022559"/>
    </source>
</evidence>
<keyword evidence="10" id="KW-1185">Reference proteome</keyword>
<evidence type="ECO:0000259" key="8">
    <source>
        <dbReference type="PROSITE" id="PS51405"/>
    </source>
</evidence>
<dbReference type="Pfam" id="PF01328">
    <property type="entry name" value="Peroxidase_2"/>
    <property type="match status" value="1"/>
</dbReference>
<accession>A0A139IEW1</accession>
<sequence length="439" mass="46475">MAVLEVHTMKLSTTQALLGAVPLAAAFPAAVFEAVANPNDPALAARAEEIRSQLETRQVAADSATQVFEPVPIFNEKAQFVDVGPGSGHEYVAPGPNDLRGPCPGLNAFANHGFLPHNGYATITQFIDATTNVVGMGPQLAGFLAVLGATIDGDGLSWSIGGTPGAGIGGPLSGQGHGISGSHNKYESDASPTRGDLYQSGDDYKTIASQFQELINTSPGGVITLDSLTKHRSNRFDHQIATNPYFFNGPFTGVLVQPAAYTFIYRFMANHSAANPYGELTYDVMKAWFGISGDSGNYVANQGQEYIPMNWYKRAVEYPYDNEYFVTDAANAAALYPKFLNVGGNTGTPNSFSGIDVRNISGGVFNSGSLAQDNNFACFAYQFATQAKPDLALAAITQLTNAVGSLTSKLGCAQLQNADDAQLMQFPGYARSTKDGITN</sequence>
<dbReference type="InterPro" id="IPR000028">
    <property type="entry name" value="Chloroperoxidase"/>
</dbReference>
<dbReference type="GO" id="GO:0046872">
    <property type="term" value="F:metal ion binding"/>
    <property type="evidence" value="ECO:0007669"/>
    <property type="project" value="UniProtKB-KW"/>
</dbReference>
<evidence type="ECO:0000256" key="7">
    <source>
        <dbReference type="ARBA" id="ARBA00025795"/>
    </source>
</evidence>
<comment type="cofactor">
    <cofactor evidence="1">
        <name>heme b</name>
        <dbReference type="ChEBI" id="CHEBI:60344"/>
    </cofactor>
</comment>
<dbReference type="PANTHER" id="PTHR33577">
    <property type="entry name" value="STERIGMATOCYSTIN BIOSYNTHESIS PEROXIDASE STCC-RELATED"/>
    <property type="match status" value="1"/>
</dbReference>
<name>A0A139IEW1_9PEZI</name>
<evidence type="ECO:0000256" key="4">
    <source>
        <dbReference type="ARBA" id="ARBA00022723"/>
    </source>
</evidence>
<keyword evidence="2" id="KW-0575">Peroxidase</keyword>
<evidence type="ECO:0000256" key="6">
    <source>
        <dbReference type="ARBA" id="ARBA00023004"/>
    </source>
</evidence>
<evidence type="ECO:0000256" key="1">
    <source>
        <dbReference type="ARBA" id="ARBA00001970"/>
    </source>
</evidence>
<dbReference type="InterPro" id="IPR036851">
    <property type="entry name" value="Chloroperoxidase-like_sf"/>
</dbReference>
<dbReference type="PANTHER" id="PTHR33577:SF1">
    <property type="entry name" value="HEME HALOPEROXIDASE FAMILY PROFILE DOMAIN-CONTAINING PROTEIN"/>
    <property type="match status" value="1"/>
</dbReference>
<protein>
    <recommendedName>
        <fullName evidence="8">Heme haloperoxidase family profile domain-containing protein</fullName>
    </recommendedName>
</protein>
<keyword evidence="5" id="KW-0560">Oxidoreductase</keyword>
<comment type="caution">
    <text evidence="9">The sequence shown here is derived from an EMBL/GenBank/DDBJ whole genome shotgun (WGS) entry which is preliminary data.</text>
</comment>
<evidence type="ECO:0000313" key="10">
    <source>
        <dbReference type="Proteomes" id="UP000073492"/>
    </source>
</evidence>
<feature type="domain" description="Heme haloperoxidase family profile" evidence="8">
    <location>
        <begin position="87"/>
        <end position="327"/>
    </location>
</feature>
<dbReference type="EMBL" id="LFZO01000125">
    <property type="protein sequence ID" value="KXT13209.1"/>
    <property type="molecule type" value="Genomic_DNA"/>
</dbReference>
<evidence type="ECO:0000313" key="9">
    <source>
        <dbReference type="EMBL" id="KXT13209.1"/>
    </source>
</evidence>
<gene>
    <name evidence="9" type="ORF">AC579_2576</name>
</gene>
<dbReference type="Proteomes" id="UP000073492">
    <property type="component" value="Unassembled WGS sequence"/>
</dbReference>
<dbReference type="OrthoDB" id="407298at2759"/>
<dbReference type="PROSITE" id="PS51405">
    <property type="entry name" value="HEME_HALOPEROXIDASE"/>
    <property type="match status" value="1"/>
</dbReference>